<sequence>MLGNNEPSYRQLVDNITDYAICMLDPAGRIISWNTGAELLMGYRREEIVGHSFACFYSEDERRTGLPERELAIARREGRYESEGWRIRQDGCAFWASVVIDAIHEQGELIGFAKVTRDRSEPRRLEQQRLEQERRFRLLVEGVTDYAIYMLNGDGTVANWNAGAEAIKGYTSDEIIGHHFSCFYTDEDRLADVPERELEIVRREGRYQAEGWRVRRDGRAFWASVVIDVIHDRGELIGFTKITRDMTERKQYEDELVRAREQTEQRNGELRTLTSFLNTVIDNIPTWVIVQDRTSGRVLLSNHGESAESRQHSSCPFGERLSPERILAHLDGEAGKVLMTDHPAETEITLQTEEGKSRLKCRTLVLQQEDRYSDNLMFLIEDVTEEHAANELIRHMAHHDALTNLPNRLLFGERLSYALRQAGDSGQLVGTLLLDLDNFKDVNDVLGHQAGDELLGQLAGRLGEALHASATLARIGGDEFAVVVPACQRHEEIEDIACRLVSISRAPFLINGHQIQTGVSIGIALSSMPAASAEQLFRQADLALYEAKRNGRNQYEFFSPRMEEMARHRLDIETDLRQAMSNNELLLYYQPIRRSASMDLSGYEALLRWHHPTKGLIPPLQFIPIAEETGLIHEIGTWVLTEACRAAMQWPVEQVVSVNLSPIQFARRNLVERVSGALEASGLPSARLELEITESVLLDETQRNLETLRQLKQLGVRIVLDDFGTGYSSLRYLRTFPFDKIKIDKSFINEVCESREALAIVRAITSMSRSLDIETTAEGVERVEQATLLQREGCSHLQGYFFGRPGLLDPQGRCHVKLA</sequence>
<evidence type="ECO:0000259" key="5">
    <source>
        <dbReference type="PROSITE" id="PS50887"/>
    </source>
</evidence>
<dbReference type="PROSITE" id="PS50112">
    <property type="entry name" value="PAS"/>
    <property type="match status" value="2"/>
</dbReference>
<dbReference type="InterPro" id="IPR001633">
    <property type="entry name" value="EAL_dom"/>
</dbReference>
<feature type="domain" description="GGDEF" evidence="5">
    <location>
        <begin position="427"/>
        <end position="560"/>
    </location>
</feature>
<dbReference type="PROSITE" id="PS50113">
    <property type="entry name" value="PAC"/>
    <property type="match status" value="2"/>
</dbReference>
<keyword evidence="7" id="KW-1185">Reference proteome</keyword>
<gene>
    <name evidence="6" type="ORF">FY550_11705</name>
</gene>
<dbReference type="InterPro" id="IPR000014">
    <property type="entry name" value="PAS"/>
</dbReference>
<dbReference type="InterPro" id="IPR013767">
    <property type="entry name" value="PAS_fold"/>
</dbReference>
<dbReference type="Gene3D" id="3.30.450.20">
    <property type="entry name" value="PAS domain"/>
    <property type="match status" value="2"/>
</dbReference>
<dbReference type="SMART" id="SM00267">
    <property type="entry name" value="GGDEF"/>
    <property type="match status" value="1"/>
</dbReference>
<evidence type="ECO:0000256" key="1">
    <source>
        <dbReference type="SAM" id="Coils"/>
    </source>
</evidence>
<feature type="domain" description="PAC" evidence="3">
    <location>
        <begin position="80"/>
        <end position="131"/>
    </location>
</feature>
<dbReference type="SMART" id="SM00091">
    <property type="entry name" value="PAS"/>
    <property type="match status" value="2"/>
</dbReference>
<evidence type="ECO:0000313" key="6">
    <source>
        <dbReference type="EMBL" id="QEL12843.1"/>
    </source>
</evidence>
<dbReference type="InterPro" id="IPR000700">
    <property type="entry name" value="PAS-assoc_C"/>
</dbReference>
<dbReference type="PROSITE" id="PS50883">
    <property type="entry name" value="EAL"/>
    <property type="match status" value="1"/>
</dbReference>
<reference evidence="6 7" key="1">
    <citation type="submission" date="2019-08" db="EMBL/GenBank/DDBJ databases">
        <title>Complete genome sequence of Kushneria sp. YCWA18, a halophilic phosphate-solubilizing bacterium isolated from Daqiao saltern in China.</title>
        <authorList>
            <person name="Du G.-X."/>
            <person name="Qu L.-Y."/>
        </authorList>
    </citation>
    <scope>NUCLEOTIDE SEQUENCE [LARGE SCALE GENOMIC DNA]</scope>
    <source>
        <strain evidence="6 7">YCWA18</strain>
    </source>
</reference>
<accession>A0A5C1A5D1</accession>
<dbReference type="CDD" id="cd00130">
    <property type="entry name" value="PAS"/>
    <property type="match status" value="2"/>
</dbReference>
<dbReference type="Proteomes" id="UP000322553">
    <property type="component" value="Chromosome"/>
</dbReference>
<dbReference type="PANTHER" id="PTHR44757">
    <property type="entry name" value="DIGUANYLATE CYCLASE DGCP"/>
    <property type="match status" value="1"/>
</dbReference>
<dbReference type="InterPro" id="IPR035919">
    <property type="entry name" value="EAL_sf"/>
</dbReference>
<feature type="domain" description="PAS" evidence="2">
    <location>
        <begin position="5"/>
        <end position="60"/>
    </location>
</feature>
<dbReference type="SUPFAM" id="SSF55785">
    <property type="entry name" value="PYP-like sensor domain (PAS domain)"/>
    <property type="match status" value="2"/>
</dbReference>
<dbReference type="AlphaFoldDB" id="A0A5C1A5D1"/>
<protein>
    <submittedName>
        <fullName evidence="6">EAL domain-containing protein</fullName>
    </submittedName>
</protein>
<organism evidence="6 7">
    <name type="scientific">Kushneria phosphatilytica</name>
    <dbReference type="NCBI Taxonomy" id="657387"/>
    <lineage>
        <taxon>Bacteria</taxon>
        <taxon>Pseudomonadati</taxon>
        <taxon>Pseudomonadota</taxon>
        <taxon>Gammaproteobacteria</taxon>
        <taxon>Oceanospirillales</taxon>
        <taxon>Halomonadaceae</taxon>
        <taxon>Kushneria</taxon>
    </lineage>
</organism>
<dbReference type="EMBL" id="CP043420">
    <property type="protein sequence ID" value="QEL12843.1"/>
    <property type="molecule type" value="Genomic_DNA"/>
</dbReference>
<dbReference type="Pfam" id="PF00563">
    <property type="entry name" value="EAL"/>
    <property type="match status" value="1"/>
</dbReference>
<dbReference type="InterPro" id="IPR052155">
    <property type="entry name" value="Biofilm_reg_signaling"/>
</dbReference>
<dbReference type="CDD" id="cd01948">
    <property type="entry name" value="EAL"/>
    <property type="match status" value="1"/>
</dbReference>
<dbReference type="InterPro" id="IPR029787">
    <property type="entry name" value="Nucleotide_cyclase"/>
</dbReference>
<dbReference type="NCBIfam" id="TIGR00254">
    <property type="entry name" value="GGDEF"/>
    <property type="match status" value="1"/>
</dbReference>
<dbReference type="NCBIfam" id="TIGR00229">
    <property type="entry name" value="sensory_box"/>
    <property type="match status" value="2"/>
</dbReference>
<evidence type="ECO:0000259" key="2">
    <source>
        <dbReference type="PROSITE" id="PS50112"/>
    </source>
</evidence>
<feature type="domain" description="PAC" evidence="3">
    <location>
        <begin position="207"/>
        <end position="258"/>
    </location>
</feature>
<name>A0A5C1A5D1_9GAMM</name>
<dbReference type="Pfam" id="PF00989">
    <property type="entry name" value="PAS"/>
    <property type="match status" value="1"/>
</dbReference>
<dbReference type="SUPFAM" id="SSF141868">
    <property type="entry name" value="EAL domain-like"/>
    <property type="match status" value="1"/>
</dbReference>
<dbReference type="InterPro" id="IPR035965">
    <property type="entry name" value="PAS-like_dom_sf"/>
</dbReference>
<dbReference type="Pfam" id="PF00990">
    <property type="entry name" value="GGDEF"/>
    <property type="match status" value="1"/>
</dbReference>
<dbReference type="KEGG" id="kuy:FY550_11705"/>
<dbReference type="Gene3D" id="3.30.70.270">
    <property type="match status" value="1"/>
</dbReference>
<dbReference type="SMART" id="SM00052">
    <property type="entry name" value="EAL"/>
    <property type="match status" value="1"/>
</dbReference>
<dbReference type="CDD" id="cd01949">
    <property type="entry name" value="GGDEF"/>
    <property type="match status" value="1"/>
</dbReference>
<dbReference type="PANTHER" id="PTHR44757:SF2">
    <property type="entry name" value="BIOFILM ARCHITECTURE MAINTENANCE PROTEIN MBAA"/>
    <property type="match status" value="1"/>
</dbReference>
<keyword evidence="1" id="KW-0175">Coiled coil</keyword>
<evidence type="ECO:0000259" key="3">
    <source>
        <dbReference type="PROSITE" id="PS50113"/>
    </source>
</evidence>
<feature type="domain" description="EAL" evidence="4">
    <location>
        <begin position="569"/>
        <end position="819"/>
    </location>
</feature>
<evidence type="ECO:0000259" key="4">
    <source>
        <dbReference type="PROSITE" id="PS50883"/>
    </source>
</evidence>
<proteinExistence type="predicted"/>
<dbReference type="Pfam" id="PF13426">
    <property type="entry name" value="PAS_9"/>
    <property type="match status" value="1"/>
</dbReference>
<dbReference type="Gene3D" id="3.20.20.450">
    <property type="entry name" value="EAL domain"/>
    <property type="match status" value="1"/>
</dbReference>
<dbReference type="SUPFAM" id="SSF55073">
    <property type="entry name" value="Nucleotide cyclase"/>
    <property type="match status" value="1"/>
</dbReference>
<dbReference type="InterPro" id="IPR000160">
    <property type="entry name" value="GGDEF_dom"/>
</dbReference>
<evidence type="ECO:0000313" key="7">
    <source>
        <dbReference type="Proteomes" id="UP000322553"/>
    </source>
</evidence>
<dbReference type="InterPro" id="IPR043128">
    <property type="entry name" value="Rev_trsase/Diguanyl_cyclase"/>
</dbReference>
<dbReference type="PROSITE" id="PS50887">
    <property type="entry name" value="GGDEF"/>
    <property type="match status" value="1"/>
</dbReference>
<feature type="coiled-coil region" evidence="1">
    <location>
        <begin position="242"/>
        <end position="269"/>
    </location>
</feature>
<feature type="domain" description="PAS" evidence="2">
    <location>
        <begin position="132"/>
        <end position="189"/>
    </location>
</feature>